<dbReference type="Proteomes" id="UP000600799">
    <property type="component" value="Unassembled WGS sequence"/>
</dbReference>
<comment type="caution">
    <text evidence="2">The sequence shown here is derived from an EMBL/GenBank/DDBJ whole genome shotgun (WGS) entry which is preliminary data.</text>
</comment>
<evidence type="ECO:0000313" key="3">
    <source>
        <dbReference type="Proteomes" id="UP000600799"/>
    </source>
</evidence>
<dbReference type="Pfam" id="PF14236">
    <property type="entry name" value="DruA"/>
    <property type="match status" value="2"/>
</dbReference>
<proteinExistence type="predicted"/>
<protein>
    <submittedName>
        <fullName evidence="2">DUF4338 domain-containing protein</fullName>
    </submittedName>
</protein>
<evidence type="ECO:0000313" key="2">
    <source>
        <dbReference type="EMBL" id="MBF9151714.1"/>
    </source>
</evidence>
<feature type="region of interest" description="Disordered" evidence="1">
    <location>
        <begin position="11"/>
        <end position="31"/>
    </location>
</feature>
<dbReference type="EMBL" id="JADQDC010000007">
    <property type="protein sequence ID" value="MBF9151714.1"/>
    <property type="molecule type" value="Genomic_DNA"/>
</dbReference>
<gene>
    <name evidence="2" type="ORF">I2488_11930</name>
</gene>
<sequence length="703" mass="77165">MPSSLAARNLRYGAGPPARPQSVSGGWVSASKPTFEPTRSRAFSPFLAPSEHQRLQQVIDFTGTPAPGFADELRALARRFVDDGDSLKLRAICLLLADLFEQGWSVSTGNDGGFRFQPPGLARGAAETVEDIKVRVRLTMQAARSRQLAEPSVRAFLERTEKRRIRHGIKGAVIDLIDDGAALASELTKISDLPFEDQDAALAGLVDPVIEVCEAGRHCADTGLPLIDIWRYFRHTWAHEYRSIPGRQMLVLIRNAARPNRPIMGIAMLASPVMRLTARDQWIGWLPESAKQLYEQGCWTATAFAQALWNRLQASIDEIRWDDLASRAEIRSPSEAVVFRLEQRAAGAAAAREAELKVHFETERGLGDAVRPHRGKVRSVTTGADWLDASNDLLFVRKRAEGLAKLLFAKHVFQAAKLKRAPAQALKSLFESRDGKRALDTVLAEFRKAGLSSEVADVSICGAVHPYNELLSGKLVALLLASQEVRDAYAHRYGGQISIIASQMAGRPIVKSANLKLITTTSLYGVGSSQYNRLVLRAADHDGLHHDLRWGAIGKSLTGGFGTLHLGQETAQALRAMAFERHDARRVNNRFGEGTSPRLRQIREGLDALGIKSDSILHHATPRIFYGCELVAGARDALLGLDSGDGAAPSVAVIAKAWRKRWLTKRIRREETRMALARLGPVSVRASLHADPDGQFRLPIDPA</sequence>
<name>A0ABS0HHH9_9SPHN</name>
<accession>A0ABS0HHH9</accession>
<dbReference type="InterPro" id="IPR025639">
    <property type="entry name" value="DruA"/>
</dbReference>
<keyword evidence="3" id="KW-1185">Reference proteome</keyword>
<evidence type="ECO:0000256" key="1">
    <source>
        <dbReference type="SAM" id="MobiDB-lite"/>
    </source>
</evidence>
<reference evidence="2 3" key="1">
    <citation type="submission" date="2020-11" db="EMBL/GenBank/DDBJ databases">
        <title>The genome sequence of Novosphingobium sp. 1Y9A.</title>
        <authorList>
            <person name="Liu Y."/>
        </authorList>
    </citation>
    <scope>NUCLEOTIDE SEQUENCE [LARGE SCALE GENOMIC DNA]</scope>
    <source>
        <strain evidence="2 3">1Y9A</strain>
    </source>
</reference>
<organism evidence="2 3">
    <name type="scientific">Novosphingobium jiangmenense</name>
    <dbReference type="NCBI Taxonomy" id="2791981"/>
    <lineage>
        <taxon>Bacteria</taxon>
        <taxon>Pseudomonadati</taxon>
        <taxon>Pseudomonadota</taxon>
        <taxon>Alphaproteobacteria</taxon>
        <taxon>Sphingomonadales</taxon>
        <taxon>Sphingomonadaceae</taxon>
        <taxon>Novosphingobium</taxon>
    </lineage>
</organism>